<dbReference type="EMBL" id="MU826835">
    <property type="protein sequence ID" value="KAJ7372687.1"/>
    <property type="molecule type" value="Genomic_DNA"/>
</dbReference>
<keyword evidence="2" id="KW-1185">Reference proteome</keyword>
<comment type="caution">
    <text evidence="1">The sequence shown here is derived from an EMBL/GenBank/DDBJ whole genome shotgun (WGS) entry which is preliminary data.</text>
</comment>
<name>A0A9X0CQV2_9CNID</name>
<evidence type="ECO:0000313" key="2">
    <source>
        <dbReference type="Proteomes" id="UP001163046"/>
    </source>
</evidence>
<organism evidence="1 2">
    <name type="scientific">Desmophyllum pertusum</name>
    <dbReference type="NCBI Taxonomy" id="174260"/>
    <lineage>
        <taxon>Eukaryota</taxon>
        <taxon>Metazoa</taxon>
        <taxon>Cnidaria</taxon>
        <taxon>Anthozoa</taxon>
        <taxon>Hexacorallia</taxon>
        <taxon>Scleractinia</taxon>
        <taxon>Caryophylliina</taxon>
        <taxon>Caryophylliidae</taxon>
        <taxon>Desmophyllum</taxon>
    </lineage>
</organism>
<accession>A0A9X0CQV2</accession>
<dbReference type="AlphaFoldDB" id="A0A9X0CQV2"/>
<gene>
    <name evidence="1" type="ORF">OS493_017961</name>
</gene>
<proteinExistence type="predicted"/>
<dbReference type="Proteomes" id="UP001163046">
    <property type="component" value="Unassembled WGS sequence"/>
</dbReference>
<sequence length="106" mass="12105">MVNFVSRVFLYHVCILHHDHVCCFDRARFSPRLSYGEYLSSARISCSWENLIEYQGIALAFGDQLVSTWGVTSPCFSDQSLSTRLVLDMRADSTRHYAHYECAGTS</sequence>
<evidence type="ECO:0000313" key="1">
    <source>
        <dbReference type="EMBL" id="KAJ7372687.1"/>
    </source>
</evidence>
<reference evidence="1" key="1">
    <citation type="submission" date="2023-01" db="EMBL/GenBank/DDBJ databases">
        <title>Genome assembly of the deep-sea coral Lophelia pertusa.</title>
        <authorList>
            <person name="Herrera S."/>
            <person name="Cordes E."/>
        </authorList>
    </citation>
    <scope>NUCLEOTIDE SEQUENCE</scope>
    <source>
        <strain evidence="1">USNM1676648</strain>
        <tissue evidence="1">Polyp</tissue>
    </source>
</reference>
<protein>
    <submittedName>
        <fullName evidence="1">Uncharacterized protein</fullName>
    </submittedName>
</protein>